<dbReference type="EMBL" id="JARGEQ010000101">
    <property type="protein sequence ID" value="MDF1586938.1"/>
    <property type="molecule type" value="Genomic_DNA"/>
</dbReference>
<comment type="subcellular location">
    <subcellularLocation>
        <location evidence="1">Periplasm</location>
    </subcellularLocation>
</comment>
<dbReference type="GO" id="GO:0030288">
    <property type="term" value="C:outer membrane-bounded periplasmic space"/>
    <property type="evidence" value="ECO:0007669"/>
    <property type="project" value="UniProtKB-ARBA"/>
</dbReference>
<dbReference type="InterPro" id="IPR039424">
    <property type="entry name" value="SBP_5"/>
</dbReference>
<protein>
    <submittedName>
        <fullName evidence="6">ABC transporter substrate-binding protein</fullName>
    </submittedName>
</protein>
<sequence length="530" mass="59307">MSRKSLGGVALTLAGALLAVTALTAGEARAAFECPVKGGDLVFGQEAKVNSLDMHSSSTISTRNIAMHVFESLMTRDEDNNPILELAESVETSDDGLTHTFKLRDGIKFHNGKTMTSKDVAASFDRYNKVGIERAILGNVAGWEAPDASTFVVKMKASQPTFLEDLSSFSVPIVIVPEEVAQADFLKMEPVGTGPFQFVEFIADSHVKVKRFEDYKPNEAYEERTGFGGYKTACLDTVTFRIVTEPGARVAGLETGELDAVEDVPQSSVPRLQENEKIKIVPYENFWIHIATPNFEKAPTDNPLVRRAIATALDMDEIMEVATDGAYNTNFGFQQPNRKVYSDKGKEFFNLKDPEKAKELLKEAGYKGEELVLLTNKDYTTMYNAALVMAEQLKDIGMNVRLEVQDWPATIATRDKQKDAWNYHFTGWGTNSSLGYLAVFKFLAKPRPIYTTDLESTDEVFDKAYSDMLSLPTFEERAEAFARAQYRVMEHGISLPFGWLTKNQAVRSNVHNFVPFRIPRMYNVWMDKES</sequence>
<dbReference type="PIRSF" id="PIRSF002741">
    <property type="entry name" value="MppA"/>
    <property type="match status" value="1"/>
</dbReference>
<dbReference type="GO" id="GO:1904680">
    <property type="term" value="F:peptide transmembrane transporter activity"/>
    <property type="evidence" value="ECO:0007669"/>
    <property type="project" value="TreeGrafter"/>
</dbReference>
<evidence type="ECO:0000256" key="2">
    <source>
        <dbReference type="ARBA" id="ARBA00005695"/>
    </source>
</evidence>
<gene>
    <name evidence="6" type="ORF">PZ740_11175</name>
</gene>
<feature type="signal peptide" evidence="4">
    <location>
        <begin position="1"/>
        <end position="30"/>
    </location>
</feature>
<evidence type="ECO:0000259" key="5">
    <source>
        <dbReference type="Pfam" id="PF00496"/>
    </source>
</evidence>
<comment type="caution">
    <text evidence="6">The sequence shown here is derived from an EMBL/GenBank/DDBJ whole genome shotgun (WGS) entry which is preliminary data.</text>
</comment>
<dbReference type="GO" id="GO:0015833">
    <property type="term" value="P:peptide transport"/>
    <property type="evidence" value="ECO:0007669"/>
    <property type="project" value="TreeGrafter"/>
</dbReference>
<feature type="domain" description="Solute-binding protein family 5" evidence="5">
    <location>
        <begin position="82"/>
        <end position="433"/>
    </location>
</feature>
<dbReference type="Proteomes" id="UP001301140">
    <property type="component" value="Unassembled WGS sequence"/>
</dbReference>
<dbReference type="InterPro" id="IPR030678">
    <property type="entry name" value="Peptide/Ni-bd"/>
</dbReference>
<keyword evidence="7" id="KW-1185">Reference proteome</keyword>
<dbReference type="Gene3D" id="3.90.76.10">
    <property type="entry name" value="Dipeptide-binding Protein, Domain 1"/>
    <property type="match status" value="1"/>
</dbReference>
<proteinExistence type="inferred from homology"/>
<dbReference type="AlphaFoldDB" id="A0AAP3XRX8"/>
<dbReference type="InterPro" id="IPR000914">
    <property type="entry name" value="SBP_5_dom"/>
</dbReference>
<dbReference type="SUPFAM" id="SSF53850">
    <property type="entry name" value="Periplasmic binding protein-like II"/>
    <property type="match status" value="1"/>
</dbReference>
<keyword evidence="3 4" id="KW-0732">Signal</keyword>
<comment type="similarity">
    <text evidence="2">Belongs to the bacterial solute-binding protein 5 family.</text>
</comment>
<feature type="chain" id="PRO_5042821202" evidence="4">
    <location>
        <begin position="31"/>
        <end position="530"/>
    </location>
</feature>
<organism evidence="6 7">
    <name type="scientific">Marinimicrococcus flavescens</name>
    <dbReference type="NCBI Taxonomy" id="3031815"/>
    <lineage>
        <taxon>Bacteria</taxon>
        <taxon>Pseudomonadati</taxon>
        <taxon>Pseudomonadota</taxon>
        <taxon>Alphaproteobacteria</taxon>
        <taxon>Geminicoccales</taxon>
        <taxon>Geminicoccaceae</taxon>
        <taxon>Marinimicrococcus</taxon>
    </lineage>
</organism>
<dbReference type="GO" id="GO:0043190">
    <property type="term" value="C:ATP-binding cassette (ABC) transporter complex"/>
    <property type="evidence" value="ECO:0007669"/>
    <property type="project" value="InterPro"/>
</dbReference>
<dbReference type="RefSeq" id="WP_327789360.1">
    <property type="nucleotide sequence ID" value="NZ_JARGEQ010000101.1"/>
</dbReference>
<dbReference type="Gene3D" id="3.10.105.10">
    <property type="entry name" value="Dipeptide-binding Protein, Domain 3"/>
    <property type="match status" value="1"/>
</dbReference>
<accession>A0AAP3XRX8</accession>
<evidence type="ECO:0000256" key="1">
    <source>
        <dbReference type="ARBA" id="ARBA00004418"/>
    </source>
</evidence>
<name>A0AAP3XRX8_9PROT</name>
<dbReference type="PANTHER" id="PTHR30290:SF38">
    <property type="entry name" value="D,D-DIPEPTIDE-BINDING PERIPLASMIC PROTEIN DDPA-RELATED"/>
    <property type="match status" value="1"/>
</dbReference>
<evidence type="ECO:0000256" key="4">
    <source>
        <dbReference type="SAM" id="SignalP"/>
    </source>
</evidence>
<dbReference type="Pfam" id="PF00496">
    <property type="entry name" value="SBP_bac_5"/>
    <property type="match status" value="1"/>
</dbReference>
<evidence type="ECO:0000313" key="6">
    <source>
        <dbReference type="EMBL" id="MDF1586938.1"/>
    </source>
</evidence>
<reference evidence="6 7" key="1">
    <citation type="submission" date="2023-03" db="EMBL/GenBank/DDBJ databases">
        <title>YIM 152171 draft genome.</title>
        <authorList>
            <person name="Yang Z."/>
        </authorList>
    </citation>
    <scope>NUCLEOTIDE SEQUENCE [LARGE SCALE GENOMIC DNA]</scope>
    <source>
        <strain evidence="6 7">YIM 152171</strain>
    </source>
</reference>
<dbReference type="Gene3D" id="3.40.190.10">
    <property type="entry name" value="Periplasmic binding protein-like II"/>
    <property type="match status" value="1"/>
</dbReference>
<dbReference type="PANTHER" id="PTHR30290">
    <property type="entry name" value="PERIPLASMIC BINDING COMPONENT OF ABC TRANSPORTER"/>
    <property type="match status" value="1"/>
</dbReference>
<evidence type="ECO:0000256" key="3">
    <source>
        <dbReference type="ARBA" id="ARBA00022729"/>
    </source>
</evidence>
<evidence type="ECO:0000313" key="7">
    <source>
        <dbReference type="Proteomes" id="UP001301140"/>
    </source>
</evidence>